<evidence type="ECO:0000259" key="1">
    <source>
        <dbReference type="Pfam" id="PF18475"/>
    </source>
</evidence>
<evidence type="ECO:0000313" key="2">
    <source>
        <dbReference type="EMBL" id="MFC0679817.1"/>
    </source>
</evidence>
<gene>
    <name evidence="2" type="ORF">ACFFGH_18410</name>
</gene>
<protein>
    <submittedName>
        <fullName evidence="2">PIN domain-containing protein</fullName>
    </submittedName>
</protein>
<dbReference type="Pfam" id="PF18475">
    <property type="entry name" value="PIN7"/>
    <property type="match status" value="1"/>
</dbReference>
<feature type="domain" description="PIN-like" evidence="1">
    <location>
        <begin position="7"/>
        <end position="107"/>
    </location>
</feature>
<sequence length="234" mass="24994">MAKPYYLIDFENVQPKALDRLRPGEARIKVFLGQQQTKLMLDLVQALQPFGSDAEYISITGSGPDAVDFHIAYYIGRLAVEEPGATFRIISKDKGFDPLVCHLTARGIGCQRLAELPQPGASPAVSKPPPASADSTAKKAAKKKASKAVVITVEPAVAPKPATAPKVSTASRVKVVLECLAKSTRPTKVSGLRASIKSWFKPALDDKQVDAVLQSLQSSKRIAVEGAKVTYALG</sequence>
<name>A0ABV6RS60_9GAMM</name>
<dbReference type="EMBL" id="JBHLTG010000004">
    <property type="protein sequence ID" value="MFC0679817.1"/>
    <property type="molecule type" value="Genomic_DNA"/>
</dbReference>
<reference evidence="2 3" key="1">
    <citation type="submission" date="2024-09" db="EMBL/GenBank/DDBJ databases">
        <authorList>
            <person name="Sun Q."/>
            <person name="Mori K."/>
        </authorList>
    </citation>
    <scope>NUCLEOTIDE SEQUENCE [LARGE SCALE GENOMIC DNA]</scope>
    <source>
        <strain evidence="2 3">KCTC 23076</strain>
    </source>
</reference>
<comment type="caution">
    <text evidence="2">The sequence shown here is derived from an EMBL/GenBank/DDBJ whole genome shotgun (WGS) entry which is preliminary data.</text>
</comment>
<proteinExistence type="predicted"/>
<keyword evidence="3" id="KW-1185">Reference proteome</keyword>
<dbReference type="Proteomes" id="UP001589896">
    <property type="component" value="Unassembled WGS sequence"/>
</dbReference>
<dbReference type="InterPro" id="IPR041494">
    <property type="entry name" value="PIN7"/>
</dbReference>
<organism evidence="2 3">
    <name type="scientific">Lysobacter korlensis</name>
    <dbReference type="NCBI Taxonomy" id="553636"/>
    <lineage>
        <taxon>Bacteria</taxon>
        <taxon>Pseudomonadati</taxon>
        <taxon>Pseudomonadota</taxon>
        <taxon>Gammaproteobacteria</taxon>
        <taxon>Lysobacterales</taxon>
        <taxon>Lysobacteraceae</taxon>
        <taxon>Lysobacter</taxon>
    </lineage>
</organism>
<evidence type="ECO:0000313" key="3">
    <source>
        <dbReference type="Proteomes" id="UP001589896"/>
    </source>
</evidence>
<accession>A0ABV6RS60</accession>
<dbReference type="RefSeq" id="WP_386670926.1">
    <property type="nucleotide sequence ID" value="NZ_JBHLTG010000004.1"/>
</dbReference>